<name>A0AAN8JPG7_PATCE</name>
<dbReference type="GO" id="GO:0005778">
    <property type="term" value="C:peroxisomal membrane"/>
    <property type="evidence" value="ECO:0007669"/>
    <property type="project" value="UniProtKB-SubCell"/>
</dbReference>
<keyword evidence="1" id="KW-0962">Peroxisome biogenesis</keyword>
<keyword evidence="2" id="KW-0472">Membrane</keyword>
<keyword evidence="6" id="KW-1185">Reference proteome</keyword>
<evidence type="ECO:0008006" key="7">
    <source>
        <dbReference type="Google" id="ProtNLM"/>
    </source>
</evidence>
<protein>
    <recommendedName>
        <fullName evidence="7">Peroxisomal biogenesis factor 11</fullName>
    </recommendedName>
</protein>
<reference evidence="5 6" key="1">
    <citation type="submission" date="2024-01" db="EMBL/GenBank/DDBJ databases">
        <title>The genome of the rayed Mediterranean limpet Patella caerulea (Linnaeus, 1758).</title>
        <authorList>
            <person name="Anh-Thu Weber A."/>
            <person name="Halstead-Nussloch G."/>
        </authorList>
    </citation>
    <scope>NUCLEOTIDE SEQUENCE [LARGE SCALE GENOMIC DNA]</scope>
    <source>
        <strain evidence="5">AATW-2023a</strain>
        <tissue evidence="5">Whole specimen</tissue>
    </source>
</reference>
<dbReference type="EMBL" id="JAZGQO010000007">
    <property type="protein sequence ID" value="KAK6182147.1"/>
    <property type="molecule type" value="Genomic_DNA"/>
</dbReference>
<comment type="caution">
    <text evidence="5">The sequence shown here is derived from an EMBL/GenBank/DDBJ whole genome shotgun (WGS) entry which is preliminary data.</text>
</comment>
<comment type="subcellular location">
    <subcellularLocation>
        <location evidence="4">Peroxisome membrane</location>
    </subcellularLocation>
</comment>
<dbReference type="InterPro" id="IPR008733">
    <property type="entry name" value="PEX11"/>
</dbReference>
<gene>
    <name evidence="5" type="ORF">SNE40_009895</name>
</gene>
<organism evidence="5 6">
    <name type="scientific">Patella caerulea</name>
    <name type="common">Rayed Mediterranean limpet</name>
    <dbReference type="NCBI Taxonomy" id="87958"/>
    <lineage>
        <taxon>Eukaryota</taxon>
        <taxon>Metazoa</taxon>
        <taxon>Spiralia</taxon>
        <taxon>Lophotrochozoa</taxon>
        <taxon>Mollusca</taxon>
        <taxon>Gastropoda</taxon>
        <taxon>Patellogastropoda</taxon>
        <taxon>Patelloidea</taxon>
        <taxon>Patellidae</taxon>
        <taxon>Patella</taxon>
    </lineage>
</organism>
<accession>A0AAN8JPG7</accession>
<dbReference type="AlphaFoldDB" id="A0AAN8JPG7"/>
<keyword evidence="3" id="KW-0576">Peroxisome</keyword>
<evidence type="ECO:0000256" key="1">
    <source>
        <dbReference type="ARBA" id="ARBA00022593"/>
    </source>
</evidence>
<evidence type="ECO:0000256" key="3">
    <source>
        <dbReference type="ARBA" id="ARBA00023140"/>
    </source>
</evidence>
<dbReference type="GO" id="GO:0016559">
    <property type="term" value="P:peroxisome fission"/>
    <property type="evidence" value="ECO:0007669"/>
    <property type="project" value="InterPro"/>
</dbReference>
<evidence type="ECO:0000256" key="2">
    <source>
        <dbReference type="ARBA" id="ARBA00023136"/>
    </source>
</evidence>
<dbReference type="PANTHER" id="PTHR12652:SF50">
    <property type="entry name" value="PEROXIN 11"/>
    <property type="match status" value="1"/>
</dbReference>
<proteinExistence type="predicted"/>
<dbReference type="Pfam" id="PF05648">
    <property type="entry name" value="PEX11"/>
    <property type="match status" value="1"/>
</dbReference>
<evidence type="ECO:0000256" key="4">
    <source>
        <dbReference type="ARBA" id="ARBA00046271"/>
    </source>
</evidence>
<dbReference type="Proteomes" id="UP001347796">
    <property type="component" value="Unassembled WGS sequence"/>
</dbReference>
<dbReference type="PANTHER" id="PTHR12652">
    <property type="entry name" value="PEROXISOMAL BIOGENESIS FACTOR 11"/>
    <property type="match status" value="1"/>
</dbReference>
<sequence length="236" mass="27147">MTSFSRELVRYNSYTQSKDKLYRIFQYGARLVLWYIQKVGSKSVLGSKLQKIEETVALSRKLFRMGNSTELIHKAMDSFKVPDTYQALLGVTTHSFKALWLILDHIIWFGKVEALQIQIKTWTAWASRAWLVSLLAATVINIHKINHVKAQIAKAGSRHGQSDHHHRNDKQLLKRDYHGAQMTFLKDFCDVFIPLSSLGYVSPGLGAFCGVVSSYVGFKLEWEKHIKPFKVHEHQK</sequence>
<evidence type="ECO:0000313" key="6">
    <source>
        <dbReference type="Proteomes" id="UP001347796"/>
    </source>
</evidence>
<evidence type="ECO:0000313" key="5">
    <source>
        <dbReference type="EMBL" id="KAK6182147.1"/>
    </source>
</evidence>